<proteinExistence type="predicted"/>
<dbReference type="Gene3D" id="3.90.176.10">
    <property type="entry name" value="Toxin ADP-ribosyltransferase, Chain A, domain 1"/>
    <property type="match status" value="1"/>
</dbReference>
<dbReference type="PROSITE" id="PS51996">
    <property type="entry name" value="TR_MART"/>
    <property type="match status" value="1"/>
</dbReference>
<gene>
    <name evidence="4" type="ORF">KQP761_LOCUS15080</name>
</gene>
<keyword evidence="1" id="KW-0677">Repeat</keyword>
<dbReference type="SMART" id="SM00028">
    <property type="entry name" value="TPR"/>
    <property type="match status" value="5"/>
</dbReference>
<evidence type="ECO:0000313" key="5">
    <source>
        <dbReference type="Proteomes" id="UP000663834"/>
    </source>
</evidence>
<dbReference type="InterPro" id="IPR019734">
    <property type="entry name" value="TPR_rpt"/>
</dbReference>
<evidence type="ECO:0000256" key="2">
    <source>
        <dbReference type="ARBA" id="ARBA00022803"/>
    </source>
</evidence>
<feature type="repeat" description="TPR" evidence="3">
    <location>
        <begin position="349"/>
        <end position="382"/>
    </location>
</feature>
<evidence type="ECO:0000256" key="3">
    <source>
        <dbReference type="PROSITE-ProRule" id="PRU00339"/>
    </source>
</evidence>
<name>A0A815U140_9BILA</name>
<reference evidence="4" key="1">
    <citation type="submission" date="2021-02" db="EMBL/GenBank/DDBJ databases">
        <authorList>
            <person name="Nowell W R."/>
        </authorList>
    </citation>
    <scope>NUCLEOTIDE SEQUENCE</scope>
</reference>
<dbReference type="SUPFAM" id="SSF48452">
    <property type="entry name" value="TPR-like"/>
    <property type="match status" value="1"/>
</dbReference>
<dbReference type="InterPro" id="IPR011990">
    <property type="entry name" value="TPR-like_helical_dom_sf"/>
</dbReference>
<protein>
    <recommendedName>
        <fullName evidence="6">Tetratricopeptide repeat protein</fullName>
    </recommendedName>
</protein>
<evidence type="ECO:0000313" key="4">
    <source>
        <dbReference type="EMBL" id="CAF1509538.1"/>
    </source>
</evidence>
<keyword evidence="2 3" id="KW-0802">TPR repeat</keyword>
<sequence length="426" mass="49341">MWYTKEIFLYGMLNRGLRSLDMEAMAKLGFFIRSLHLQLKEFHQEQSANFQKASIVYRGQWLSQQDFQSLVHLKGRLLSLNNFLSTSKKKGVATAFVDGALKRHQDTVGVIFIMAIDPSKIPTLITSFAMIDEHSSLPQEQEILFTMHTVFRIIEIKEKTKNDSLWEVQLTITDESDPQLAGLTHCMKEEIDGGGWYRMGYFDQAEELYNELLENSSDDSERANVYNLLGWGKKDHGQYNEALSFYEKSLEIYQKALPDDHLNLGTMCNNIGQVYYMMGDYSKALEFYGTSLKIREKALPSTHLDLADTYLDFSACYEKLGVYETALKTLQNAYKIQQETFDEGNPAFSFTYSWYKRVYRGLKEYSKALDYFEKFLAIDRKTLPEKHPDFGLTYSNIGDIHRVMGDYEKALAFHHKALNIQETVKM</sequence>
<evidence type="ECO:0008006" key="6">
    <source>
        <dbReference type="Google" id="ProtNLM"/>
    </source>
</evidence>
<feature type="repeat" description="TPR" evidence="3">
    <location>
        <begin position="391"/>
        <end position="424"/>
    </location>
</feature>
<dbReference type="PANTHER" id="PTHR45641">
    <property type="entry name" value="TETRATRICOPEPTIDE REPEAT PROTEIN (AFU_ORTHOLOGUE AFUA_6G03870)"/>
    <property type="match status" value="1"/>
</dbReference>
<dbReference type="OrthoDB" id="286233at2759"/>
<feature type="repeat" description="TPR" evidence="3">
    <location>
        <begin position="265"/>
        <end position="298"/>
    </location>
</feature>
<dbReference type="PANTHER" id="PTHR45641:SF19">
    <property type="entry name" value="NEPHROCYSTIN-3"/>
    <property type="match status" value="1"/>
</dbReference>
<evidence type="ECO:0000256" key="1">
    <source>
        <dbReference type="ARBA" id="ARBA00022737"/>
    </source>
</evidence>
<dbReference type="SUPFAM" id="SSF56399">
    <property type="entry name" value="ADP-ribosylation"/>
    <property type="match status" value="1"/>
</dbReference>
<dbReference type="Pfam" id="PF13374">
    <property type="entry name" value="TPR_10"/>
    <property type="match status" value="1"/>
</dbReference>
<dbReference type="AlphaFoldDB" id="A0A815U140"/>
<dbReference type="EMBL" id="CAJNOW010007271">
    <property type="protein sequence ID" value="CAF1509538.1"/>
    <property type="molecule type" value="Genomic_DNA"/>
</dbReference>
<dbReference type="Pfam" id="PF13424">
    <property type="entry name" value="TPR_12"/>
    <property type="match status" value="2"/>
</dbReference>
<dbReference type="Proteomes" id="UP000663834">
    <property type="component" value="Unassembled WGS sequence"/>
</dbReference>
<feature type="repeat" description="TPR" evidence="3">
    <location>
        <begin position="307"/>
        <end position="340"/>
    </location>
</feature>
<comment type="caution">
    <text evidence="4">The sequence shown here is derived from an EMBL/GenBank/DDBJ whole genome shotgun (WGS) entry which is preliminary data.</text>
</comment>
<feature type="repeat" description="TPR" evidence="3">
    <location>
        <begin position="223"/>
        <end position="256"/>
    </location>
</feature>
<organism evidence="4 5">
    <name type="scientific">Rotaria magnacalcarata</name>
    <dbReference type="NCBI Taxonomy" id="392030"/>
    <lineage>
        <taxon>Eukaryota</taxon>
        <taxon>Metazoa</taxon>
        <taxon>Spiralia</taxon>
        <taxon>Gnathifera</taxon>
        <taxon>Rotifera</taxon>
        <taxon>Eurotatoria</taxon>
        <taxon>Bdelloidea</taxon>
        <taxon>Philodinida</taxon>
        <taxon>Philodinidae</taxon>
        <taxon>Rotaria</taxon>
    </lineage>
</organism>
<dbReference type="PROSITE" id="PS50005">
    <property type="entry name" value="TPR"/>
    <property type="match status" value="5"/>
</dbReference>
<accession>A0A815U140</accession>
<dbReference type="Gene3D" id="1.25.40.10">
    <property type="entry name" value="Tetratricopeptide repeat domain"/>
    <property type="match status" value="2"/>
</dbReference>